<comment type="caution">
    <text evidence="2">The sequence shown here is derived from an EMBL/GenBank/DDBJ whole genome shotgun (WGS) entry which is preliminary data.</text>
</comment>
<name>A0A9D8KZJ3_9GAMM</name>
<proteinExistence type="predicted"/>
<dbReference type="Proteomes" id="UP000664815">
    <property type="component" value="Unassembled WGS sequence"/>
</dbReference>
<feature type="compositionally biased region" description="Basic and acidic residues" evidence="1">
    <location>
        <begin position="1"/>
        <end position="14"/>
    </location>
</feature>
<evidence type="ECO:0000313" key="3">
    <source>
        <dbReference type="Proteomes" id="UP000664815"/>
    </source>
</evidence>
<accession>A0A9D8KZJ3</accession>
<evidence type="ECO:0000313" key="2">
    <source>
        <dbReference type="EMBL" id="MBN8799179.1"/>
    </source>
</evidence>
<protein>
    <recommendedName>
        <fullName evidence="4">Helix-turn-helix transcriptional regulator</fullName>
    </recommendedName>
</protein>
<dbReference type="Gene3D" id="3.30.450.20">
    <property type="entry name" value="PAS domain"/>
    <property type="match status" value="1"/>
</dbReference>
<dbReference type="EMBL" id="JAFKMG010000678">
    <property type="protein sequence ID" value="MBN8799179.1"/>
    <property type="molecule type" value="Genomic_DNA"/>
</dbReference>
<dbReference type="SUPFAM" id="SSF55785">
    <property type="entry name" value="PYP-like sensor domain (PAS domain)"/>
    <property type="match status" value="1"/>
</dbReference>
<dbReference type="AlphaFoldDB" id="A0A9D8KZJ3"/>
<feature type="non-terminal residue" evidence="2">
    <location>
        <position position="376"/>
    </location>
</feature>
<feature type="region of interest" description="Disordered" evidence="1">
    <location>
        <begin position="1"/>
        <end position="21"/>
    </location>
</feature>
<gene>
    <name evidence="2" type="ORF">J0H45_07450</name>
</gene>
<reference evidence="2" key="1">
    <citation type="submission" date="2021-02" db="EMBL/GenBank/DDBJ databases">
        <title>Thiocyanate and organic carbon inputs drive convergent selection for specific autotrophic Afipia and Thiobacillus strains within complex microbiomes.</title>
        <authorList>
            <person name="Huddy R.J."/>
            <person name="Sachdeva R."/>
            <person name="Kadzinga F."/>
            <person name="Kantor R.S."/>
            <person name="Harrison S.T.L."/>
            <person name="Banfield J.F."/>
        </authorList>
    </citation>
    <scope>NUCLEOTIDE SEQUENCE</scope>
    <source>
        <strain evidence="2">SCN18_10_11_15_R1_P_69_7</strain>
    </source>
</reference>
<organism evidence="2 3">
    <name type="scientific">Stenotrophomonas nitritireducens</name>
    <dbReference type="NCBI Taxonomy" id="83617"/>
    <lineage>
        <taxon>Bacteria</taxon>
        <taxon>Pseudomonadati</taxon>
        <taxon>Pseudomonadota</taxon>
        <taxon>Gammaproteobacteria</taxon>
        <taxon>Lysobacterales</taxon>
        <taxon>Lysobacteraceae</taxon>
        <taxon>Stenotrophomonas</taxon>
    </lineage>
</organism>
<dbReference type="InterPro" id="IPR035965">
    <property type="entry name" value="PAS-like_dom_sf"/>
</dbReference>
<evidence type="ECO:0008006" key="4">
    <source>
        <dbReference type="Google" id="ProtNLM"/>
    </source>
</evidence>
<evidence type="ECO:0000256" key="1">
    <source>
        <dbReference type="SAM" id="MobiDB-lite"/>
    </source>
</evidence>
<sequence length="376" mass="41297">MGGEEIHFDSDAPVHRGQSPRQAMVDVPRLAELLEPLYGAVLDPSLLDVFNCRLGELTGSPITGVLVHDVAAGRGQIARIHGVDSEHMLRLLSEVDLRDDPWMKRVTPQLATGRVLDSDAMLPRREALQSGFYDAYYRQLGIVQQVASVALYDGASSVTLSMCHGDLKRTYGERELGLLRAATPHWINAYAMLRRMDSLQRRVGSLEQALEQAPVAMFVLGEDLRICRSNTAAERLLERGLLVRRDGALAATGEGALGMQEMLQRALRLKSLLHDGDVEKRVLRGADHRPSLVLTAHRLVEWSQHERGALLVFARQMGAVDTSVASALQELFALTEAESRLALALYQHVDVATAAWACGIAPGTALGRLKTIYDKT</sequence>